<feature type="signal peptide" evidence="1">
    <location>
        <begin position="1"/>
        <end position="20"/>
    </location>
</feature>
<evidence type="ECO:0000313" key="3">
    <source>
        <dbReference type="Proteomes" id="UP000184364"/>
    </source>
</evidence>
<organism evidence="2 3">
    <name type="scientific">Chryseobacterium polytrichastri</name>
    <dbReference type="NCBI Taxonomy" id="1302687"/>
    <lineage>
        <taxon>Bacteria</taxon>
        <taxon>Pseudomonadati</taxon>
        <taxon>Bacteroidota</taxon>
        <taxon>Flavobacteriia</taxon>
        <taxon>Flavobacteriales</taxon>
        <taxon>Weeksellaceae</taxon>
        <taxon>Chryseobacterium group</taxon>
        <taxon>Chryseobacterium</taxon>
    </lineage>
</organism>
<keyword evidence="1" id="KW-0732">Signal</keyword>
<accession>A0A1M6SL30</accession>
<dbReference type="AlphaFoldDB" id="A0A1M6SL30"/>
<gene>
    <name evidence="2" type="ORF">SAMN05444267_100456</name>
</gene>
<dbReference type="EMBL" id="FRAV01000004">
    <property type="protein sequence ID" value="SHK45415.1"/>
    <property type="molecule type" value="Genomic_DNA"/>
</dbReference>
<proteinExistence type="predicted"/>
<sequence length="248" mass="28254">MKKLILILVAFLSIIHSCHKNEKTATPQKTDTLAKKNIDTTVTKNQETEQLSGFPKTGKKASDFVSNTYEIQYEAEGDLNNDGLSDRALVLREKADTLADRTVLVILKNPDKTYRLDTTSDTVFPAEYTGDHYKIYDTEDISIEKGELNINLYATGPNGNLFSKFKYINSDLILTYIETYNMGAGSHQGLYYEVLKGKLTQEVTNTMEEEMPSKSKTFNLKKQRFLFKNVDPETVIRDAYNKIDSKDW</sequence>
<evidence type="ECO:0008006" key="4">
    <source>
        <dbReference type="Google" id="ProtNLM"/>
    </source>
</evidence>
<protein>
    <recommendedName>
        <fullName evidence="4">Lipoprotein</fullName>
    </recommendedName>
</protein>
<dbReference type="Proteomes" id="UP000184364">
    <property type="component" value="Unassembled WGS sequence"/>
</dbReference>
<keyword evidence="3" id="KW-1185">Reference proteome</keyword>
<feature type="chain" id="PRO_5012455099" description="Lipoprotein" evidence="1">
    <location>
        <begin position="21"/>
        <end position="248"/>
    </location>
</feature>
<evidence type="ECO:0000256" key="1">
    <source>
        <dbReference type="SAM" id="SignalP"/>
    </source>
</evidence>
<reference evidence="3" key="1">
    <citation type="submission" date="2016-11" db="EMBL/GenBank/DDBJ databases">
        <authorList>
            <person name="Varghese N."/>
            <person name="Submissions S."/>
        </authorList>
    </citation>
    <scope>NUCLEOTIDE SEQUENCE [LARGE SCALE GENOMIC DNA]</scope>
    <source>
        <strain evidence="3">DSM 26899</strain>
    </source>
</reference>
<evidence type="ECO:0000313" key="2">
    <source>
        <dbReference type="EMBL" id="SHK45415.1"/>
    </source>
</evidence>
<dbReference type="OrthoDB" id="1242812at2"/>
<name>A0A1M6SL30_9FLAO</name>
<dbReference type="RefSeq" id="WP_073290947.1">
    <property type="nucleotide sequence ID" value="NZ_FRAV01000004.1"/>
</dbReference>
<dbReference type="STRING" id="1302687.SAMN05444267_100456"/>